<dbReference type="EMBL" id="LS992241">
    <property type="protein sequence ID" value="SYX83072.1"/>
    <property type="molecule type" value="Genomic_DNA"/>
</dbReference>
<accession>A0A383R904</accession>
<evidence type="ECO:0000313" key="2">
    <source>
        <dbReference type="Proteomes" id="UP000304148"/>
    </source>
</evidence>
<dbReference type="AlphaFoldDB" id="A0A383R904"/>
<sequence>MRATAPAPACNSCTLAINGAIRDLKAAKRFVARGKFERAENALANSLSDIARAIRAINRFEKRKREKLR</sequence>
<name>A0A383R904_PAEAL</name>
<protein>
    <submittedName>
        <fullName evidence="1">Uncharacterized protein</fullName>
    </submittedName>
</protein>
<organism evidence="1 2">
    <name type="scientific">Paenibacillus alvei</name>
    <name type="common">Bacillus alvei</name>
    <dbReference type="NCBI Taxonomy" id="44250"/>
    <lineage>
        <taxon>Bacteria</taxon>
        <taxon>Bacillati</taxon>
        <taxon>Bacillota</taxon>
        <taxon>Bacilli</taxon>
        <taxon>Bacillales</taxon>
        <taxon>Paenibacillaceae</taxon>
        <taxon>Paenibacillus</taxon>
    </lineage>
</organism>
<evidence type="ECO:0000313" key="1">
    <source>
        <dbReference type="EMBL" id="SYX83072.1"/>
    </source>
</evidence>
<reference evidence="2" key="1">
    <citation type="submission" date="2018-08" db="EMBL/GenBank/DDBJ databases">
        <authorList>
            <person name="Chevrot R."/>
        </authorList>
    </citation>
    <scope>NUCLEOTIDE SEQUENCE [LARGE SCALE GENOMIC DNA]</scope>
</reference>
<gene>
    <name evidence="1" type="ORF">PBLR_11494</name>
</gene>
<proteinExistence type="predicted"/>
<dbReference type="RefSeq" id="WP_172619433.1">
    <property type="nucleotide sequence ID" value="NZ_LS992241.1"/>
</dbReference>
<dbReference type="Proteomes" id="UP000304148">
    <property type="component" value="Chromosome"/>
</dbReference>